<comment type="caution">
    <text evidence="2">The sequence shown here is derived from an EMBL/GenBank/DDBJ whole genome shotgun (WGS) entry which is preliminary data.</text>
</comment>
<feature type="chain" id="PRO_5020206987" description="Outer membrane beta-barrel porin/alpha-amylase" evidence="1">
    <location>
        <begin position="36"/>
        <end position="323"/>
    </location>
</feature>
<evidence type="ECO:0000256" key="1">
    <source>
        <dbReference type="SAM" id="SignalP"/>
    </source>
</evidence>
<evidence type="ECO:0000313" key="2">
    <source>
        <dbReference type="EMBL" id="TCK02693.1"/>
    </source>
</evidence>
<accession>A0A4R1G7Y4</accession>
<gene>
    <name evidence="2" type="ORF">CLV83_4390</name>
</gene>
<name>A0A4R1G7Y4_9GAMM</name>
<evidence type="ECO:0000313" key="3">
    <source>
        <dbReference type="Proteomes" id="UP000294546"/>
    </source>
</evidence>
<dbReference type="AlphaFoldDB" id="A0A4R1G7Y4"/>
<protein>
    <recommendedName>
        <fullName evidence="4">Outer membrane beta-barrel porin/alpha-amylase</fullName>
    </recommendedName>
</protein>
<reference evidence="2 3" key="1">
    <citation type="submission" date="2019-03" db="EMBL/GenBank/DDBJ databases">
        <title>Genomic Encyclopedia of Archaeal and Bacterial Type Strains, Phase II (KMG-II): from individual species to whole genera.</title>
        <authorList>
            <person name="Goeker M."/>
        </authorList>
    </citation>
    <scope>NUCLEOTIDE SEQUENCE [LARGE SCALE GENOMIC DNA]</scope>
    <source>
        <strain evidence="2 3">DSM 27697</strain>
    </source>
</reference>
<keyword evidence="3" id="KW-1185">Reference proteome</keyword>
<dbReference type="OrthoDB" id="8639774at2"/>
<organism evidence="2 3">
    <name type="scientific">Marinobacterium mangrovicola</name>
    <dbReference type="NCBI Taxonomy" id="1476959"/>
    <lineage>
        <taxon>Bacteria</taxon>
        <taxon>Pseudomonadati</taxon>
        <taxon>Pseudomonadota</taxon>
        <taxon>Gammaproteobacteria</taxon>
        <taxon>Oceanospirillales</taxon>
        <taxon>Oceanospirillaceae</taxon>
        <taxon>Marinobacterium</taxon>
    </lineage>
</organism>
<proteinExistence type="predicted"/>
<evidence type="ECO:0008006" key="4">
    <source>
        <dbReference type="Google" id="ProtNLM"/>
    </source>
</evidence>
<sequence>MNRIALKRRVLKRRVLTTALAAGLIAVQGASSVYAEEGGAGHYVPGALATIIDLPPNKPGTVLEAAYLNYEGDVGTTLAGGLLSTDLEAESDALLLGGFYTFEQKVLGAWYSVGAIVPYVDMEVTATVRAGGRSVRRTDQADGLGDITFMPLMMAWQKDAYQFNAVLPIYAPTGDYEQGRLANPGKNYWTFDPTVGVSYSGPNLLNWAVHTGFAINTENNDTDYKSGTVWHVEGSVQKLFPAGSGLIGVGANAFYYDQITGDSGKGANLGDFKGKTLGVGPVLTYLRPTATDSLVFELRWLPEMDVERRLEGDYIWAKLVYQF</sequence>
<dbReference type="Pfam" id="PF13557">
    <property type="entry name" value="Phenol_MetA_deg"/>
    <property type="match status" value="1"/>
</dbReference>
<keyword evidence="1" id="KW-0732">Signal</keyword>
<dbReference type="EMBL" id="SMFU01000014">
    <property type="protein sequence ID" value="TCK02693.1"/>
    <property type="molecule type" value="Genomic_DNA"/>
</dbReference>
<dbReference type="InterPro" id="IPR025737">
    <property type="entry name" value="FApF"/>
</dbReference>
<dbReference type="Proteomes" id="UP000294546">
    <property type="component" value="Unassembled WGS sequence"/>
</dbReference>
<feature type="signal peptide" evidence="1">
    <location>
        <begin position="1"/>
        <end position="35"/>
    </location>
</feature>